<accession>A0A7Z9C0X1</accession>
<dbReference type="CDD" id="cd17910">
    <property type="entry name" value="CheC_ClassII"/>
    <property type="match status" value="1"/>
</dbReference>
<sequence>MLLTEKQKIALSKFMKMVLSRRTAKALSELIGFEVVMKISQVSLSPLSKLTTELPNYSQEDIVSIHQMFQGKIEGEALLILNYSFAVMLTNLLRNSSPDGILHLNVSACEVLTEAGNILLNSYGSMLSTLMGCQLTFSIPTFQIEPLPDLVRSLILSKNEMRYVLIVDTTFQFYDNSVKGYLVFVSGVIPLSCLIKGIEASIDLAILNC</sequence>
<dbReference type="SUPFAM" id="SSF103039">
    <property type="entry name" value="CheC-like"/>
    <property type="match status" value="1"/>
</dbReference>
<dbReference type="RefSeq" id="WP_083626436.1">
    <property type="nucleotide sequence ID" value="NZ_LR734883.1"/>
</dbReference>
<dbReference type="OrthoDB" id="274823at2"/>
<organism evidence="2 3">
    <name type="scientific">Planktothrix serta PCC 8927</name>
    <dbReference type="NCBI Taxonomy" id="671068"/>
    <lineage>
        <taxon>Bacteria</taxon>
        <taxon>Bacillati</taxon>
        <taxon>Cyanobacteriota</taxon>
        <taxon>Cyanophyceae</taxon>
        <taxon>Oscillatoriophycideae</taxon>
        <taxon>Oscillatoriales</taxon>
        <taxon>Microcoleaceae</taxon>
        <taxon>Planktothrix</taxon>
    </lineage>
</organism>
<comment type="caution">
    <text evidence="2">The sequence shown here is derived from an EMBL/GenBank/DDBJ whole genome shotgun (WGS) entry which is preliminary data.</text>
</comment>
<keyword evidence="1" id="KW-0145">Chemotaxis</keyword>
<gene>
    <name evidence="2" type="ORF">PL8927_830285</name>
</gene>
<dbReference type="GO" id="GO:0006935">
    <property type="term" value="P:chemotaxis"/>
    <property type="evidence" value="ECO:0007669"/>
    <property type="project" value="UniProtKB-KW"/>
</dbReference>
<keyword evidence="3" id="KW-1185">Reference proteome</keyword>
<dbReference type="EMBL" id="CZCU02000161">
    <property type="protein sequence ID" value="VXD25057.1"/>
    <property type="molecule type" value="Genomic_DNA"/>
</dbReference>
<evidence type="ECO:0000256" key="1">
    <source>
        <dbReference type="ARBA" id="ARBA00022500"/>
    </source>
</evidence>
<reference evidence="2" key="1">
    <citation type="submission" date="2019-10" db="EMBL/GenBank/DDBJ databases">
        <authorList>
            <consortium name="Genoscope - CEA"/>
            <person name="William W."/>
        </authorList>
    </citation>
    <scope>NUCLEOTIDE SEQUENCE [LARGE SCALE GENOMIC DNA]</scope>
    <source>
        <strain evidence="2">BBR_PRJEB10992</strain>
    </source>
</reference>
<evidence type="ECO:0000313" key="2">
    <source>
        <dbReference type="EMBL" id="VXD25057.1"/>
    </source>
</evidence>
<protein>
    <submittedName>
        <fullName evidence="2">Chemotaxis protein CheC</fullName>
    </submittedName>
</protein>
<evidence type="ECO:0000313" key="3">
    <source>
        <dbReference type="Proteomes" id="UP000184550"/>
    </source>
</evidence>
<name>A0A7Z9C0X1_9CYAN</name>
<dbReference type="Proteomes" id="UP000184550">
    <property type="component" value="Unassembled WGS sequence"/>
</dbReference>
<dbReference type="InterPro" id="IPR028976">
    <property type="entry name" value="CheC-like_sf"/>
</dbReference>
<proteinExistence type="predicted"/>
<dbReference type="Gene3D" id="3.40.1550.10">
    <property type="entry name" value="CheC-like"/>
    <property type="match status" value="1"/>
</dbReference>
<dbReference type="AlphaFoldDB" id="A0A7Z9C0X1"/>